<dbReference type="Pfam" id="PF00535">
    <property type="entry name" value="Glycos_transf_2"/>
    <property type="match status" value="1"/>
</dbReference>
<dbReference type="SUPFAM" id="SSF53448">
    <property type="entry name" value="Nucleotide-diphospho-sugar transferases"/>
    <property type="match status" value="1"/>
</dbReference>
<dbReference type="FunFam" id="3.90.550.10:FF:000122">
    <property type="entry name" value="Dolichol-phosphate mannosyltransferase subunit 1"/>
    <property type="match status" value="1"/>
</dbReference>
<dbReference type="Proteomes" id="UP000176700">
    <property type="component" value="Unassembled WGS sequence"/>
</dbReference>
<dbReference type="PANTHER" id="PTHR43398">
    <property type="entry name" value="DOLICHOL-PHOSPHATE MANNOSYLTRANSFERASE SUBUNIT 1"/>
    <property type="match status" value="1"/>
</dbReference>
<dbReference type="Gene3D" id="3.90.550.10">
    <property type="entry name" value="Spore Coat Polysaccharide Biosynthesis Protein SpsA, Chain A"/>
    <property type="match status" value="1"/>
</dbReference>
<dbReference type="GO" id="GO:0016020">
    <property type="term" value="C:membrane"/>
    <property type="evidence" value="ECO:0007669"/>
    <property type="project" value="GOC"/>
</dbReference>
<name>A0A1G2FYR3_9BACT</name>
<comment type="caution">
    <text evidence="5">The sequence shown here is derived from an EMBL/GenBank/DDBJ whole genome shotgun (WGS) entry which is preliminary data.</text>
</comment>
<evidence type="ECO:0000259" key="4">
    <source>
        <dbReference type="Pfam" id="PF00535"/>
    </source>
</evidence>
<dbReference type="GO" id="GO:0004582">
    <property type="term" value="F:dolichyl-phosphate beta-D-mannosyltransferase activity"/>
    <property type="evidence" value="ECO:0007669"/>
    <property type="project" value="InterPro"/>
</dbReference>
<accession>A0A1G2FYR3</accession>
<evidence type="ECO:0000313" key="6">
    <source>
        <dbReference type="Proteomes" id="UP000176700"/>
    </source>
</evidence>
<evidence type="ECO:0000256" key="1">
    <source>
        <dbReference type="ARBA" id="ARBA00006739"/>
    </source>
</evidence>
<dbReference type="InterPro" id="IPR001173">
    <property type="entry name" value="Glyco_trans_2-like"/>
</dbReference>
<dbReference type="AlphaFoldDB" id="A0A1G2FYR3"/>
<evidence type="ECO:0000256" key="2">
    <source>
        <dbReference type="ARBA" id="ARBA00022676"/>
    </source>
</evidence>
<dbReference type="PANTHER" id="PTHR43398:SF1">
    <property type="entry name" value="DOLICHOL-PHOSPHATE MANNOSYLTRANSFERASE SUBUNIT 1"/>
    <property type="match status" value="1"/>
</dbReference>
<gene>
    <name evidence="5" type="ORF">A2W41_03355</name>
</gene>
<reference evidence="5 6" key="1">
    <citation type="journal article" date="2016" name="Nat. Commun.">
        <title>Thousands of microbial genomes shed light on interconnected biogeochemical processes in an aquifer system.</title>
        <authorList>
            <person name="Anantharaman K."/>
            <person name="Brown C.T."/>
            <person name="Hug L.A."/>
            <person name="Sharon I."/>
            <person name="Castelle C.J."/>
            <person name="Probst A.J."/>
            <person name="Thomas B.C."/>
            <person name="Singh A."/>
            <person name="Wilkins M.J."/>
            <person name="Karaoz U."/>
            <person name="Brodie E.L."/>
            <person name="Williams K.H."/>
            <person name="Hubbard S.S."/>
            <person name="Banfield J.F."/>
        </authorList>
    </citation>
    <scope>NUCLEOTIDE SEQUENCE [LARGE SCALE GENOMIC DNA]</scope>
</reference>
<dbReference type="InterPro" id="IPR039528">
    <property type="entry name" value="DPM1-like"/>
</dbReference>
<evidence type="ECO:0000313" key="5">
    <source>
        <dbReference type="EMBL" id="OGZ42750.1"/>
    </source>
</evidence>
<comment type="similarity">
    <text evidence="1">Belongs to the glycosyltransferase 2 family.</text>
</comment>
<dbReference type="InterPro" id="IPR029044">
    <property type="entry name" value="Nucleotide-diphossugar_trans"/>
</dbReference>
<protein>
    <recommendedName>
        <fullName evidence="4">Glycosyltransferase 2-like domain-containing protein</fullName>
    </recommendedName>
</protein>
<proteinExistence type="inferred from homology"/>
<keyword evidence="2" id="KW-0328">Glycosyltransferase</keyword>
<evidence type="ECO:0000256" key="3">
    <source>
        <dbReference type="ARBA" id="ARBA00022679"/>
    </source>
</evidence>
<dbReference type="EMBL" id="MHNI01000014">
    <property type="protein sequence ID" value="OGZ42750.1"/>
    <property type="molecule type" value="Genomic_DNA"/>
</dbReference>
<organism evidence="5 6">
    <name type="scientific">Candidatus Ryanbacteria bacterium RIFCSPHIGHO2_01_45_13</name>
    <dbReference type="NCBI Taxonomy" id="1802112"/>
    <lineage>
        <taxon>Bacteria</taxon>
        <taxon>Candidatus Ryaniibacteriota</taxon>
    </lineage>
</organism>
<feature type="domain" description="Glycosyltransferase 2-like" evidence="4">
    <location>
        <begin position="8"/>
        <end position="175"/>
    </location>
</feature>
<sequence>MSTPRVAIVIPTYNEKNNLDGLVKAVFGLKLENLSIIIVDDHSPDGTGNIADELAKTYPIRVIHREEKKGLGTAYMEAFKEILSFESESKPDYIFEMDADFSHDPAEIPNFIKKMDECDMVLGSRYVKGGGIENWDVLRKLVSRFGNIYSRTVLWLPYRDLTGGFKCYKRKVLESIDLDTFSSVGYNFQIETTYKAHKNGFHICEIPITFRERKSGQSKFNLAIILESFVKVLFLRFRG</sequence>
<keyword evidence="3" id="KW-0808">Transferase</keyword>
<dbReference type="CDD" id="cd06442">
    <property type="entry name" value="DPM1_like"/>
    <property type="match status" value="1"/>
</dbReference>
<dbReference type="GO" id="GO:0009247">
    <property type="term" value="P:glycolipid biosynthetic process"/>
    <property type="evidence" value="ECO:0007669"/>
    <property type="project" value="TreeGrafter"/>
</dbReference>